<accession>A0AAE9Y4U1</accession>
<protein>
    <submittedName>
        <fullName evidence="1">Uncharacterized protein</fullName>
    </submittedName>
</protein>
<evidence type="ECO:0000313" key="1">
    <source>
        <dbReference type="EMBL" id="WCO66575.1"/>
    </source>
</evidence>
<keyword evidence="2" id="KW-1185">Reference proteome</keyword>
<organism evidence="1 2">
    <name type="scientific">Iamia majanohamensis</name>
    <dbReference type="NCBI Taxonomy" id="467976"/>
    <lineage>
        <taxon>Bacteria</taxon>
        <taxon>Bacillati</taxon>
        <taxon>Actinomycetota</taxon>
        <taxon>Acidimicrobiia</taxon>
        <taxon>Acidimicrobiales</taxon>
        <taxon>Iamiaceae</taxon>
        <taxon>Iamia</taxon>
    </lineage>
</organism>
<sequence>MVPFERRVVHALVHTSDPALRAAVEAYVEGCLGDMPEHLRAGVLAESLALGTWSRLRTLRAGDPDAALRRQLEAWEHHPVDVVRQYVRLIGSLVQFAEVELTDAAARGEELSPGVLA</sequence>
<evidence type="ECO:0000313" key="2">
    <source>
        <dbReference type="Proteomes" id="UP001216390"/>
    </source>
</evidence>
<dbReference type="RefSeq" id="WP_272736098.1">
    <property type="nucleotide sequence ID" value="NZ_CP116942.1"/>
</dbReference>
<dbReference type="AlphaFoldDB" id="A0AAE9Y4U1"/>
<dbReference type="KEGG" id="ima:PO878_18920"/>
<dbReference type="Proteomes" id="UP001216390">
    <property type="component" value="Chromosome"/>
</dbReference>
<name>A0AAE9Y4U1_9ACTN</name>
<reference evidence="1" key="1">
    <citation type="submission" date="2023-01" db="EMBL/GenBank/DDBJ databases">
        <title>The diversity of Class Acidimicrobiia in South China Sea sediment environments and the proposal of Iamia marina sp. nov., a novel species of the genus Iamia.</title>
        <authorList>
            <person name="He Y."/>
            <person name="Tian X."/>
        </authorList>
    </citation>
    <scope>NUCLEOTIDE SEQUENCE</scope>
    <source>
        <strain evidence="1">DSM 19957</strain>
    </source>
</reference>
<gene>
    <name evidence="1" type="ORF">PO878_18920</name>
</gene>
<dbReference type="EMBL" id="CP116942">
    <property type="protein sequence ID" value="WCO66575.1"/>
    <property type="molecule type" value="Genomic_DNA"/>
</dbReference>
<proteinExistence type="predicted"/>